<evidence type="ECO:0000313" key="1">
    <source>
        <dbReference type="EMBL" id="OQB42073.1"/>
    </source>
</evidence>
<protein>
    <submittedName>
        <fullName evidence="1">Uncharacterized protein</fullName>
    </submittedName>
</protein>
<organism evidence="1">
    <name type="scientific">candidate division CPR1 bacterium ADurb.Bin160</name>
    <dbReference type="NCBI Taxonomy" id="1852826"/>
    <lineage>
        <taxon>Bacteria</taxon>
        <taxon>candidate division CPR1</taxon>
    </lineage>
</organism>
<gene>
    <name evidence="1" type="ORF">BWY04_00432</name>
</gene>
<comment type="caution">
    <text evidence="1">The sequence shown here is derived from an EMBL/GenBank/DDBJ whole genome shotgun (WGS) entry which is preliminary data.</text>
</comment>
<dbReference type="Proteomes" id="UP000485621">
    <property type="component" value="Unassembled WGS sequence"/>
</dbReference>
<accession>A0A1V5ZPA3</accession>
<reference evidence="1" key="1">
    <citation type="submission" date="2017-02" db="EMBL/GenBank/DDBJ databases">
        <title>Delving into the versatile metabolic prowess of the omnipresent phylum Bacteroidetes.</title>
        <authorList>
            <person name="Nobu M.K."/>
            <person name="Mei R."/>
            <person name="Narihiro T."/>
            <person name="Kuroda K."/>
            <person name="Liu W.-T."/>
        </authorList>
    </citation>
    <scope>NUCLEOTIDE SEQUENCE</scope>
    <source>
        <strain evidence="1">ADurb.Bin160</strain>
    </source>
</reference>
<proteinExistence type="predicted"/>
<dbReference type="EMBL" id="MWDB01000006">
    <property type="protein sequence ID" value="OQB42073.1"/>
    <property type="molecule type" value="Genomic_DNA"/>
</dbReference>
<name>A0A1V5ZPA3_9BACT</name>
<dbReference type="AlphaFoldDB" id="A0A1V5ZPA3"/>
<sequence length="33" mass="3824">MLNLFNNYIKNDESAKQVIALETPKFIKKTPTN</sequence>